<keyword evidence="2" id="KW-0808">Transferase</keyword>
<dbReference type="InterPro" id="IPR006190">
    <property type="entry name" value="SAF_AFP_Neu5Ac"/>
</dbReference>
<accession>A0AAW4WFK1</accession>
<dbReference type="InterPro" id="IPR057736">
    <property type="entry name" value="SAF_PseI/NeuA/NeuB"/>
</dbReference>
<name>A0AAW4WFK1_9FIRM</name>
<organism evidence="2 3">
    <name type="scientific">Roseburia amylophila</name>
    <dbReference type="NCBI Taxonomy" id="2981794"/>
    <lineage>
        <taxon>Bacteria</taxon>
        <taxon>Bacillati</taxon>
        <taxon>Bacillota</taxon>
        <taxon>Clostridia</taxon>
        <taxon>Lachnospirales</taxon>
        <taxon>Lachnospiraceae</taxon>
        <taxon>Roseburia</taxon>
    </lineage>
</organism>
<dbReference type="InterPro" id="IPR013785">
    <property type="entry name" value="Aldolase_TIM"/>
</dbReference>
<dbReference type="Gene3D" id="3.20.20.70">
    <property type="entry name" value="Aldolase class I"/>
    <property type="match status" value="1"/>
</dbReference>
<dbReference type="SMART" id="SM00858">
    <property type="entry name" value="SAF"/>
    <property type="match status" value="1"/>
</dbReference>
<dbReference type="InterPro" id="IPR051690">
    <property type="entry name" value="PseI-like"/>
</dbReference>
<feature type="domain" description="AFP-like" evidence="1">
    <location>
        <begin position="289"/>
        <end position="346"/>
    </location>
</feature>
<evidence type="ECO:0000313" key="3">
    <source>
        <dbReference type="Proteomes" id="UP001198893"/>
    </source>
</evidence>
<dbReference type="EMBL" id="JAJEQW010000002">
    <property type="protein sequence ID" value="MCC2241242.1"/>
    <property type="molecule type" value="Genomic_DNA"/>
</dbReference>
<dbReference type="CDD" id="cd11615">
    <property type="entry name" value="SAF_NeuB_like"/>
    <property type="match status" value="1"/>
</dbReference>
<dbReference type="RefSeq" id="WP_227709625.1">
    <property type="nucleotide sequence ID" value="NZ_JAJEQW010000002.1"/>
</dbReference>
<dbReference type="PANTHER" id="PTHR42966">
    <property type="entry name" value="N-ACETYLNEURAMINATE SYNTHASE"/>
    <property type="match status" value="1"/>
</dbReference>
<dbReference type="Gene3D" id="3.90.1210.10">
    <property type="entry name" value="Antifreeze-like/N-acetylneuraminic acid synthase C-terminal domain"/>
    <property type="match status" value="1"/>
</dbReference>
<dbReference type="InterPro" id="IPR036732">
    <property type="entry name" value="AFP_Neu5c_C_sf"/>
</dbReference>
<dbReference type="Pfam" id="PF08666">
    <property type="entry name" value="SAF"/>
    <property type="match status" value="1"/>
</dbReference>
<dbReference type="NCBIfam" id="TIGR03586">
    <property type="entry name" value="PseI"/>
    <property type="match status" value="1"/>
</dbReference>
<gene>
    <name evidence="2" type="primary">pseI</name>
    <name evidence="2" type="ORF">LKD47_02835</name>
</gene>
<dbReference type="Pfam" id="PF03102">
    <property type="entry name" value="NeuB"/>
    <property type="match status" value="1"/>
</dbReference>
<dbReference type="SUPFAM" id="SSF51269">
    <property type="entry name" value="AFP III-like domain"/>
    <property type="match status" value="1"/>
</dbReference>
<evidence type="ECO:0000259" key="1">
    <source>
        <dbReference type="PROSITE" id="PS50844"/>
    </source>
</evidence>
<dbReference type="GO" id="GO:0047444">
    <property type="term" value="F:N-acylneuraminate-9-phosphate synthase activity"/>
    <property type="evidence" value="ECO:0007669"/>
    <property type="project" value="TreeGrafter"/>
</dbReference>
<evidence type="ECO:0000313" key="2">
    <source>
        <dbReference type="EMBL" id="MCC2241242.1"/>
    </source>
</evidence>
<dbReference type="EC" id="2.5.1.97" evidence="2"/>
<dbReference type="AlphaFoldDB" id="A0AAW4WFK1"/>
<dbReference type="SUPFAM" id="SSF51569">
    <property type="entry name" value="Aldolase"/>
    <property type="match status" value="1"/>
</dbReference>
<sequence length="346" mass="38500">MEIKGRKIGKGFPTYIIAEMSANHAGDISRAKEIICAAKEAGADCIKIQTYTPDTLTIDCDNKYFHISGGTWSGENLYQLYQKAYTPWKWQEELLEEAEKVGIDFFSTPFDNTAVDFLEKIGVEFYKIASFELVDIPLIEYVASKGKPVIMSTGMATLAEIEEAVTAVKRQGNQNVALLRCASAYPAITDEMNLRTMQNMGETFNVPVGLSDHSMGSVGAVTAVALGASIIEKHFCLDRSIENPDSSFSMNPKEFASMVKDIRQAEKAIGRVQYGPTEQEKGNLQFRRSIFCVQDIQKGQKITEDNIRIIRPGNGLQPKYYKEILGQTALRDIERGTPLSFEMIGK</sequence>
<dbReference type="InterPro" id="IPR013974">
    <property type="entry name" value="SAF"/>
</dbReference>
<dbReference type="GO" id="GO:0016051">
    <property type="term" value="P:carbohydrate biosynthetic process"/>
    <property type="evidence" value="ECO:0007669"/>
    <property type="project" value="InterPro"/>
</dbReference>
<comment type="caution">
    <text evidence="2">The sequence shown here is derived from an EMBL/GenBank/DDBJ whole genome shotgun (WGS) entry which is preliminary data.</text>
</comment>
<dbReference type="InterPro" id="IPR013132">
    <property type="entry name" value="PseI/NeuA/B-like_N"/>
</dbReference>
<dbReference type="PROSITE" id="PS50844">
    <property type="entry name" value="AFP_LIKE"/>
    <property type="match status" value="1"/>
</dbReference>
<proteinExistence type="predicted"/>
<protein>
    <submittedName>
        <fullName evidence="2">Pseudaminic acid synthase</fullName>
        <ecNumber evidence="2">2.5.1.97</ecNumber>
    </submittedName>
</protein>
<dbReference type="Proteomes" id="UP001198893">
    <property type="component" value="Unassembled WGS sequence"/>
</dbReference>
<dbReference type="PANTHER" id="PTHR42966:SF2">
    <property type="entry name" value="PSEUDAMINIC ACID SYNTHASE"/>
    <property type="match status" value="1"/>
</dbReference>
<reference evidence="2" key="1">
    <citation type="submission" date="2021-10" db="EMBL/GenBank/DDBJ databases">
        <title>Anaerobic single-cell dispensing facilitates the cultivation of human gut bacteria.</title>
        <authorList>
            <person name="Afrizal A."/>
        </authorList>
    </citation>
    <scope>NUCLEOTIDE SEQUENCE</scope>
    <source>
        <strain evidence="2">CLA-AA-H204</strain>
    </source>
</reference>
<dbReference type="InterPro" id="IPR020030">
    <property type="entry name" value="Pseudaminic_synth_PseI"/>
</dbReference>